<accession>A0ACC0NK39</accession>
<gene>
    <name evidence="1" type="ORF">RHMOL_Rhmol05G0008800</name>
</gene>
<dbReference type="EMBL" id="CM046392">
    <property type="protein sequence ID" value="KAI8553351.1"/>
    <property type="molecule type" value="Genomic_DNA"/>
</dbReference>
<evidence type="ECO:0000313" key="2">
    <source>
        <dbReference type="Proteomes" id="UP001062846"/>
    </source>
</evidence>
<comment type="caution">
    <text evidence="1">The sequence shown here is derived from an EMBL/GenBank/DDBJ whole genome shotgun (WGS) entry which is preliminary data.</text>
</comment>
<proteinExistence type="predicted"/>
<organism evidence="1 2">
    <name type="scientific">Rhododendron molle</name>
    <name type="common">Chinese azalea</name>
    <name type="synonym">Azalea mollis</name>
    <dbReference type="NCBI Taxonomy" id="49168"/>
    <lineage>
        <taxon>Eukaryota</taxon>
        <taxon>Viridiplantae</taxon>
        <taxon>Streptophyta</taxon>
        <taxon>Embryophyta</taxon>
        <taxon>Tracheophyta</taxon>
        <taxon>Spermatophyta</taxon>
        <taxon>Magnoliopsida</taxon>
        <taxon>eudicotyledons</taxon>
        <taxon>Gunneridae</taxon>
        <taxon>Pentapetalae</taxon>
        <taxon>asterids</taxon>
        <taxon>Ericales</taxon>
        <taxon>Ericaceae</taxon>
        <taxon>Ericoideae</taxon>
        <taxon>Rhodoreae</taxon>
        <taxon>Rhododendron</taxon>
    </lineage>
</organism>
<keyword evidence="2" id="KW-1185">Reference proteome</keyword>
<sequence length="400" mass="45502">MPLQILNWQGREGAVQLCSFEAVENKAFMCDECGIHEHSSVPTIWCEFPQGHKDKLTYHKECFITILRKATKYKNVASWVEDEFLATKLKNIKAGNKEDTKVTTVTLSIPMIEQLSEAEPVIQQLSDTKAENQSLRQLGFSLEDLGASDESAMKGIIFSPFVVLMLITLDMSITEKKRLTCFYYYGGERRVLPNGTFDYVGGVSGAMLIEDDMSNEELLSKISSCLNISLDNKLIFHNTKRDKTKYLCVRGDNGVKMLLYLNEDEVDVFVDEDPTHTSTRNIILTVSHLNVCGMSNNTTMSNTEKKRLACFCYSNGTRTVLPDGTFKYNGGVSKAMRIEDDMSYKELLSKIRSCLQIQKSYMSVYYNSNRDKTKYLRLDEDNGAEMLFHLNEEEVDVFVE</sequence>
<protein>
    <submittedName>
        <fullName evidence="1">Uncharacterized protein</fullName>
    </submittedName>
</protein>
<reference evidence="1" key="1">
    <citation type="submission" date="2022-02" db="EMBL/GenBank/DDBJ databases">
        <title>Plant Genome Project.</title>
        <authorList>
            <person name="Zhang R.-G."/>
        </authorList>
    </citation>
    <scope>NUCLEOTIDE SEQUENCE</scope>
    <source>
        <strain evidence="1">AT1</strain>
    </source>
</reference>
<name>A0ACC0NK39_RHOML</name>
<evidence type="ECO:0000313" key="1">
    <source>
        <dbReference type="EMBL" id="KAI8553351.1"/>
    </source>
</evidence>
<dbReference type="Proteomes" id="UP001062846">
    <property type="component" value="Chromosome 5"/>
</dbReference>